<dbReference type="AlphaFoldDB" id="D3EQI2"/>
<evidence type="ECO:0000313" key="2">
    <source>
        <dbReference type="EMBL" id="ADB95732.1"/>
    </source>
</evidence>
<dbReference type="HOGENOM" id="CLU_080710_0_0_3"/>
<protein>
    <submittedName>
        <fullName evidence="2">Uncharacterized protein</fullName>
    </submittedName>
</protein>
<evidence type="ECO:0000256" key="1">
    <source>
        <dbReference type="SAM" id="Phobius"/>
    </source>
</evidence>
<dbReference type="RefSeq" id="WP_012954419.1">
    <property type="nucleotide sequence ID" value="NC_013771.1"/>
</dbReference>
<organism evidence="3">
    <name type="scientific">Atelocyanobacterium thalassa (isolate ALOHA)</name>
    <dbReference type="NCBI Taxonomy" id="1453429"/>
    <lineage>
        <taxon>Bacteria</taxon>
        <taxon>Bacillati</taxon>
        <taxon>Cyanobacteriota</taxon>
        <taxon>Cyanophyceae</taxon>
        <taxon>Oscillatoriophycideae</taxon>
        <taxon>Chroococcales</taxon>
        <taxon>Aphanothecaceae</taxon>
        <taxon>Candidatus Atelocyanobacterium</taxon>
        <taxon>Candidatus Atelocyanobacterium thalassae</taxon>
    </lineage>
</organism>
<feature type="transmembrane region" description="Helical" evidence="1">
    <location>
        <begin position="21"/>
        <end position="40"/>
    </location>
</feature>
<dbReference type="STRING" id="1453429.UCYN_10570"/>
<proteinExistence type="predicted"/>
<keyword evidence="1" id="KW-0812">Transmembrane</keyword>
<keyword evidence="1" id="KW-0472">Membrane</keyword>
<keyword evidence="3" id="KW-1185">Reference proteome</keyword>
<dbReference type="EMBL" id="CP001842">
    <property type="protein sequence ID" value="ADB95732.1"/>
    <property type="molecule type" value="Genomic_DNA"/>
</dbReference>
<name>D3EQI2_ATETH</name>
<dbReference type="PATRIC" id="fig|713887.8.peg.989"/>
<dbReference type="KEGG" id="cyu:UCYN_10570"/>
<dbReference type="Proteomes" id="UP000001405">
    <property type="component" value="Chromosome"/>
</dbReference>
<sequence length="261" mass="29189">MYNSKFDLVNSIYSTIKKNKILFKFNFFIIAISVVLLGLLNKKTYSQPVYLESNSNINDSINQSLDLPLDVINSSKVLQRWIEKIPNILEDIKYTPSFKTVIGLGYTEFPSNQHSGGFIVKAKDFFLGETGLSISGDFQTSFTKRDAGGISLQYYLLPLGYYLNISPVLGYRTISTNKYSEDGLNIGGKLIFALSRSGASDISIIQTFLSPGNVDEVGITNLSFGYAITPNMRLSTEIEKQNSRIKKDSQVSILLEWIPQL</sequence>
<reference evidence="2 3" key="1">
    <citation type="journal article" date="2010" name="Nature">
        <title>Metabolic streamlining in an open-ocean nitrogen-fixing cyanobacterium.</title>
        <authorList>
            <person name="Tripp H.J."/>
            <person name="Bench S.R."/>
            <person name="Turk K.A."/>
            <person name="Foster R.A."/>
            <person name="Desany B.A."/>
            <person name="Niazi F."/>
            <person name="Affourtit J.P."/>
            <person name="Zehr J.P."/>
        </authorList>
    </citation>
    <scope>NUCLEOTIDE SEQUENCE [LARGE SCALE GENOMIC DNA]</scope>
    <source>
        <strain evidence="3">ALOHA</strain>
    </source>
</reference>
<accession>D3EQI2</accession>
<keyword evidence="1" id="KW-1133">Transmembrane helix</keyword>
<evidence type="ECO:0000313" key="3">
    <source>
        <dbReference type="Proteomes" id="UP000001405"/>
    </source>
</evidence>
<gene>
    <name evidence="2" type="ordered locus">UCYN_10570</name>
</gene>